<feature type="transmembrane region" description="Helical" evidence="1">
    <location>
        <begin position="38"/>
        <end position="56"/>
    </location>
</feature>
<dbReference type="RefSeq" id="YP_005087091.1">
    <property type="nucleotide sequence ID" value="NC_016652.1"/>
</dbReference>
<evidence type="ECO:0000256" key="1">
    <source>
        <dbReference type="SAM" id="Phobius"/>
    </source>
</evidence>
<dbReference type="EMBL" id="JN116823">
    <property type="protein sequence ID" value="AEV51901.1"/>
    <property type="molecule type" value="Genomic_DNA"/>
</dbReference>
<keyword evidence="1" id="KW-0472">Membrane</keyword>
<proteinExistence type="predicted"/>
<dbReference type="GeneID" id="11541293"/>
<name>G9FGZ0_9CAUD</name>
<accession>G9FGZ0</accession>
<keyword evidence="3" id="KW-1185">Reference proteome</keyword>
<dbReference type="Proteomes" id="UP000005427">
    <property type="component" value="Segment"/>
</dbReference>
<keyword evidence="1" id="KW-1133">Transmembrane helix</keyword>
<dbReference type="KEGG" id="vg:11541293"/>
<sequence length="80" mass="8646">MKDLIVDTWRRLSALDRAIVAFNLLVGAWNLGAASPSIGFMSLCIALLYTVAMSNLHRVKEQAEVIEALVRTATTRGGSA</sequence>
<reference evidence="2 3" key="1">
    <citation type="submission" date="2011-06" db="EMBL/GenBank/DDBJ databases">
        <title>Two lysogenic phages can combine to generate a single lytic phage.</title>
        <authorList>
            <person name="Petrovski S."/>
        </authorList>
    </citation>
    <scope>NUCLEOTIDE SEQUENCE [LARGE SCALE GENOMIC DNA]</scope>
</reference>
<keyword evidence="1" id="KW-0812">Transmembrane</keyword>
<protein>
    <submittedName>
        <fullName evidence="2">Uncharacterized protein</fullName>
    </submittedName>
</protein>
<evidence type="ECO:0000313" key="3">
    <source>
        <dbReference type="Proteomes" id="UP000005427"/>
    </source>
</evidence>
<organism evidence="2 3">
    <name type="scientific">Rhodococcus phage REQ2</name>
    <dbReference type="NCBI Taxonomy" id="1109713"/>
    <lineage>
        <taxon>Viruses</taxon>
        <taxon>Duplodnaviria</taxon>
        <taxon>Heunggongvirae</taxon>
        <taxon>Uroviricota</taxon>
        <taxon>Caudoviricetes</taxon>
        <taxon>Caudoviricetes incertae sedis</taxon>
        <taxon>Melbournevirus</taxon>
        <taxon>Melbournevirus REQ2</taxon>
    </lineage>
</organism>
<evidence type="ECO:0000313" key="2">
    <source>
        <dbReference type="EMBL" id="AEV51901.1"/>
    </source>
</evidence>